<dbReference type="SUPFAM" id="SSF55729">
    <property type="entry name" value="Acyl-CoA N-acyltransferases (Nat)"/>
    <property type="match status" value="1"/>
</dbReference>
<evidence type="ECO:0000259" key="1">
    <source>
        <dbReference type="PROSITE" id="PS51186"/>
    </source>
</evidence>
<dbReference type="EMBL" id="JAEUGD010000042">
    <property type="protein sequence ID" value="MBL6447002.1"/>
    <property type="molecule type" value="Genomic_DNA"/>
</dbReference>
<dbReference type="GO" id="GO:0016747">
    <property type="term" value="F:acyltransferase activity, transferring groups other than amino-acyl groups"/>
    <property type="evidence" value="ECO:0007669"/>
    <property type="project" value="InterPro"/>
</dbReference>
<dbReference type="Pfam" id="PF13673">
    <property type="entry name" value="Acetyltransf_10"/>
    <property type="match status" value="1"/>
</dbReference>
<reference evidence="2" key="1">
    <citation type="submission" date="2021-01" db="EMBL/GenBank/DDBJ databases">
        <title>Fulvivirga kasyanovii gen. nov., sp nov., a novel member of the phylum Bacteroidetes isolated from seawater in a mussel farm.</title>
        <authorList>
            <person name="Zhao L.-H."/>
            <person name="Wang Z.-J."/>
        </authorList>
    </citation>
    <scope>NUCLEOTIDE SEQUENCE</scope>
    <source>
        <strain evidence="2">29W222</strain>
    </source>
</reference>
<dbReference type="Gene3D" id="3.40.630.30">
    <property type="match status" value="1"/>
</dbReference>
<dbReference type="InterPro" id="IPR016181">
    <property type="entry name" value="Acyl_CoA_acyltransferase"/>
</dbReference>
<gene>
    <name evidence="2" type="ORF">JMN32_11825</name>
</gene>
<dbReference type="AlphaFoldDB" id="A0A937KC11"/>
<keyword evidence="3" id="KW-1185">Reference proteome</keyword>
<organism evidence="2 3">
    <name type="scientific">Fulvivirga marina</name>
    <dbReference type="NCBI Taxonomy" id="2494733"/>
    <lineage>
        <taxon>Bacteria</taxon>
        <taxon>Pseudomonadati</taxon>
        <taxon>Bacteroidota</taxon>
        <taxon>Cytophagia</taxon>
        <taxon>Cytophagales</taxon>
        <taxon>Fulvivirgaceae</taxon>
        <taxon>Fulvivirga</taxon>
    </lineage>
</organism>
<dbReference type="Proteomes" id="UP000614216">
    <property type="component" value="Unassembled WGS sequence"/>
</dbReference>
<dbReference type="InterPro" id="IPR000182">
    <property type="entry name" value="GNAT_dom"/>
</dbReference>
<dbReference type="CDD" id="cd04301">
    <property type="entry name" value="NAT_SF"/>
    <property type="match status" value="1"/>
</dbReference>
<evidence type="ECO:0000313" key="2">
    <source>
        <dbReference type="EMBL" id="MBL6447002.1"/>
    </source>
</evidence>
<sequence>MQIRKIKAKETWPLRHMVMWPDRPLEFVQLPEDHSGTHYGLFVDDKLVSVVSLFLKDNQLQFRKFATLVDKQGMGYGSKLLRYVMNEYLSSEIHSIWCNAREEKCLFYERFGLKQTKQKFSKAGINYIIMKKSIN</sequence>
<comment type="caution">
    <text evidence="2">The sequence shown here is derived from an EMBL/GenBank/DDBJ whole genome shotgun (WGS) entry which is preliminary data.</text>
</comment>
<dbReference type="PROSITE" id="PS51186">
    <property type="entry name" value="GNAT"/>
    <property type="match status" value="1"/>
</dbReference>
<evidence type="ECO:0000313" key="3">
    <source>
        <dbReference type="Proteomes" id="UP000614216"/>
    </source>
</evidence>
<protein>
    <submittedName>
        <fullName evidence="2">GNAT family N-acetyltransferase</fullName>
    </submittedName>
</protein>
<accession>A0A937KC11</accession>
<name>A0A937KC11_9BACT</name>
<feature type="domain" description="N-acetyltransferase" evidence="1">
    <location>
        <begin position="1"/>
        <end position="135"/>
    </location>
</feature>
<proteinExistence type="predicted"/>